<dbReference type="Pfam" id="PF04303">
    <property type="entry name" value="PrpF"/>
    <property type="match status" value="1"/>
</dbReference>
<dbReference type="GeneID" id="27317850"/>
<protein>
    <recommendedName>
        <fullName evidence="5">Methylitaconate delta2-delta3-isomerase</fullName>
    </recommendedName>
</protein>
<dbReference type="PANTHER" id="PTHR43709">
    <property type="entry name" value="ACONITATE ISOMERASE-RELATED"/>
    <property type="match status" value="1"/>
</dbReference>
<dbReference type="Proteomes" id="UP000054302">
    <property type="component" value="Unassembled WGS sequence"/>
</dbReference>
<dbReference type="HOGENOM" id="CLU_026443_2_0_1"/>
<reference evidence="3 4" key="1">
    <citation type="submission" date="2015-01" db="EMBL/GenBank/DDBJ databases">
        <title>The Genome Sequence of Exophiala mesophila CBS40295.</title>
        <authorList>
            <consortium name="The Broad Institute Genomics Platform"/>
            <person name="Cuomo C."/>
            <person name="de Hoog S."/>
            <person name="Gorbushina A."/>
            <person name="Stielow B."/>
            <person name="Teixiera M."/>
            <person name="Abouelleil A."/>
            <person name="Chapman S.B."/>
            <person name="Priest M."/>
            <person name="Young S.K."/>
            <person name="Wortman J."/>
            <person name="Nusbaum C."/>
            <person name="Birren B."/>
        </authorList>
    </citation>
    <scope>NUCLEOTIDE SEQUENCE [LARGE SCALE GENOMIC DNA]</scope>
    <source>
        <strain evidence="3 4">CBS 40295</strain>
    </source>
</reference>
<sequence length="409" mass="43684">MITKPDSPPPFLVQGIRRKRHVLPATWMRAGTSKGLFIHRKYLPSQQELWSPWILAAMGSRNGDPRQLNGIGGATSTTSKVAIVSPSETPGIDVEYTFAQVAVGKQKVDYSGNCGNIASGVGPFAVEEGIVKAKPGQNSIDVRILNTNTGRVLVETVAVDEDGLLLEQGNYQMAGVSDPGAEIKVAFVDPAGSMTGKLFPTGRTEDTITVEDPTALERPFSVQATLIDAANPFVIVDAQTLPSTFVQGSEEWLETIEDIRREGAVMMGLANSVEEAALTRGTPKIMMVSSPNTLDGHGKVGSTPDISVLSMSMGQIHPSVQLTGAVCLAGASCIEGTVAHKHCRSVELLDRFGVQPTKQVSQSPKTIMIGHRSGQIPVGVHLQDQGALERCIVSRTARRLFEGNVLFYA</sequence>
<accession>A0A0D1Y618</accession>
<evidence type="ECO:0000256" key="2">
    <source>
        <dbReference type="ARBA" id="ARBA00023235"/>
    </source>
</evidence>
<dbReference type="Gene3D" id="3.10.310.10">
    <property type="entry name" value="Diaminopimelate Epimerase, Chain A, domain 1"/>
    <property type="match status" value="2"/>
</dbReference>
<keyword evidence="2" id="KW-0413">Isomerase</keyword>
<evidence type="ECO:0008006" key="5">
    <source>
        <dbReference type="Google" id="ProtNLM"/>
    </source>
</evidence>
<evidence type="ECO:0000313" key="3">
    <source>
        <dbReference type="EMBL" id="KIV96101.1"/>
    </source>
</evidence>
<dbReference type="OrthoDB" id="10267539at2759"/>
<dbReference type="PANTHER" id="PTHR43709:SF2">
    <property type="entry name" value="DUF453 DOMAIN PROTEIN (AFU_ORTHOLOGUE AFUA_6G00360)"/>
    <property type="match status" value="1"/>
</dbReference>
<dbReference type="STRING" id="212818.A0A0D1Y618"/>
<dbReference type="OMA" id="MQRIPCV"/>
<dbReference type="VEuPathDB" id="FungiDB:PV10_00005"/>
<keyword evidence="4" id="KW-1185">Reference proteome</keyword>
<evidence type="ECO:0000313" key="4">
    <source>
        <dbReference type="Proteomes" id="UP000054302"/>
    </source>
</evidence>
<name>A0A0D1Y618_EXOME</name>
<dbReference type="AlphaFoldDB" id="A0A0D1Y618"/>
<gene>
    <name evidence="3" type="ORF">PV10_00005</name>
</gene>
<dbReference type="GO" id="GO:0016853">
    <property type="term" value="F:isomerase activity"/>
    <property type="evidence" value="ECO:0007669"/>
    <property type="project" value="UniProtKB-KW"/>
</dbReference>
<dbReference type="EMBL" id="KN847520">
    <property type="protein sequence ID" value="KIV96101.1"/>
    <property type="molecule type" value="Genomic_DNA"/>
</dbReference>
<dbReference type="InterPro" id="IPR007400">
    <property type="entry name" value="PrpF-like"/>
</dbReference>
<dbReference type="RefSeq" id="XP_016227675.1">
    <property type="nucleotide sequence ID" value="XM_016364026.1"/>
</dbReference>
<comment type="similarity">
    <text evidence="1">Belongs to the PrpF family.</text>
</comment>
<organism evidence="3 4">
    <name type="scientific">Exophiala mesophila</name>
    <name type="common">Black yeast-like fungus</name>
    <dbReference type="NCBI Taxonomy" id="212818"/>
    <lineage>
        <taxon>Eukaryota</taxon>
        <taxon>Fungi</taxon>
        <taxon>Dikarya</taxon>
        <taxon>Ascomycota</taxon>
        <taxon>Pezizomycotina</taxon>
        <taxon>Eurotiomycetes</taxon>
        <taxon>Chaetothyriomycetidae</taxon>
        <taxon>Chaetothyriales</taxon>
        <taxon>Herpotrichiellaceae</taxon>
        <taxon>Exophiala</taxon>
    </lineage>
</organism>
<dbReference type="SUPFAM" id="SSF54506">
    <property type="entry name" value="Diaminopimelate epimerase-like"/>
    <property type="match status" value="2"/>
</dbReference>
<evidence type="ECO:0000256" key="1">
    <source>
        <dbReference type="ARBA" id="ARBA00007673"/>
    </source>
</evidence>
<proteinExistence type="inferred from homology"/>